<keyword evidence="3" id="KW-1185">Reference proteome</keyword>
<dbReference type="KEGG" id="clup:CLUP02_17187"/>
<sequence length="237" mass="27112">MSATYPVIGRSESIIPKCFFIVHCNTYAIEQRKRVAFWHSACYTTWLLLNTGECSYMDRPRQVYGTPRDRNRTTSNFVFTQDQVSTLECGTVCRLVNSPHLNQQKRGSFGNRMTQILFYDIMFILTMLGVLVCLRCYILCTCSNDLGNSETMLSLEIIDISNSIQRSTLAKISYVLSHSVRRSSEASVPVLLMLRRVTHAQVNTTRTPVRQAITIGWRKFEHKSDISPKKTHVSTII</sequence>
<dbReference type="RefSeq" id="XP_049153248.1">
    <property type="nucleotide sequence ID" value="XM_049296101.1"/>
</dbReference>
<dbReference type="GeneID" id="73351111"/>
<proteinExistence type="predicted"/>
<feature type="transmembrane region" description="Helical" evidence="1">
    <location>
        <begin position="116"/>
        <end position="138"/>
    </location>
</feature>
<keyword evidence="1" id="KW-1133">Transmembrane helix</keyword>
<evidence type="ECO:0000256" key="1">
    <source>
        <dbReference type="SAM" id="Phobius"/>
    </source>
</evidence>
<keyword evidence="1" id="KW-0812">Transmembrane</keyword>
<gene>
    <name evidence="2" type="ORF">CLUP02_17187</name>
</gene>
<evidence type="ECO:0000313" key="2">
    <source>
        <dbReference type="EMBL" id="UQC91651.1"/>
    </source>
</evidence>
<dbReference type="AlphaFoldDB" id="A0A9Q8T991"/>
<keyword evidence="1" id="KW-0472">Membrane</keyword>
<reference evidence="2" key="1">
    <citation type="journal article" date="2021" name="Mol. Plant Microbe Interact.">
        <title>Complete Genome Sequence of the Plant-Pathogenic Fungus Colletotrichum lupini.</title>
        <authorList>
            <person name="Baroncelli R."/>
            <person name="Pensec F."/>
            <person name="Da Lio D."/>
            <person name="Boufleur T."/>
            <person name="Vicente I."/>
            <person name="Sarrocco S."/>
            <person name="Picot A."/>
            <person name="Baraldi E."/>
            <person name="Sukno S."/>
            <person name="Thon M."/>
            <person name="Le Floch G."/>
        </authorList>
    </citation>
    <scope>NUCLEOTIDE SEQUENCE</scope>
    <source>
        <strain evidence="2">IMI 504893</strain>
    </source>
</reference>
<organism evidence="2 3">
    <name type="scientific">Colletotrichum lupini</name>
    <dbReference type="NCBI Taxonomy" id="145971"/>
    <lineage>
        <taxon>Eukaryota</taxon>
        <taxon>Fungi</taxon>
        <taxon>Dikarya</taxon>
        <taxon>Ascomycota</taxon>
        <taxon>Pezizomycotina</taxon>
        <taxon>Sordariomycetes</taxon>
        <taxon>Hypocreomycetidae</taxon>
        <taxon>Glomerellales</taxon>
        <taxon>Glomerellaceae</taxon>
        <taxon>Colletotrichum</taxon>
        <taxon>Colletotrichum acutatum species complex</taxon>
    </lineage>
</organism>
<dbReference type="Proteomes" id="UP000830671">
    <property type="component" value="Chromosome 9"/>
</dbReference>
<evidence type="ECO:0000313" key="3">
    <source>
        <dbReference type="Proteomes" id="UP000830671"/>
    </source>
</evidence>
<dbReference type="EMBL" id="CP019481">
    <property type="protein sequence ID" value="UQC91651.1"/>
    <property type="molecule type" value="Genomic_DNA"/>
</dbReference>
<name>A0A9Q8T991_9PEZI</name>
<protein>
    <submittedName>
        <fullName evidence="2">Uncharacterized protein</fullName>
    </submittedName>
</protein>
<accession>A0A9Q8T991</accession>